<dbReference type="AlphaFoldDB" id="A0A5A7MVU7"/>
<accession>A0A5A7MVU7</accession>
<evidence type="ECO:0000256" key="1">
    <source>
        <dbReference type="SAM" id="Phobius"/>
    </source>
</evidence>
<keyword evidence="1" id="KW-0472">Membrane</keyword>
<feature type="transmembrane region" description="Helical" evidence="1">
    <location>
        <begin position="20"/>
        <end position="41"/>
    </location>
</feature>
<gene>
    <name evidence="2" type="ORF">JCM17844_26120</name>
</gene>
<dbReference type="SUPFAM" id="SSF54523">
    <property type="entry name" value="Pili subunits"/>
    <property type="match status" value="1"/>
</dbReference>
<dbReference type="EMBL" id="BKCL01000011">
    <property type="protein sequence ID" value="GEQ98975.1"/>
    <property type="molecule type" value="Genomic_DNA"/>
</dbReference>
<dbReference type="Proteomes" id="UP000322084">
    <property type="component" value="Unassembled WGS sequence"/>
</dbReference>
<dbReference type="InterPro" id="IPR012902">
    <property type="entry name" value="N_methyl_site"/>
</dbReference>
<dbReference type="InterPro" id="IPR045584">
    <property type="entry name" value="Pilin-like"/>
</dbReference>
<sequence length="220" mass="24381">MKRKVESGSEQGTEAGFSLMEIIVTLALLSLISTILFQSVVTQWSNMQRVSAAFDRAQSQPLRAALFRDVARELVPAWPNSPERVFNGDGAGFEGMTLRPLSAGNRKLTVIKVTLENDSTPQRLVIDTGDGQQTLVEGIENGQFDYFGMDGQWHEAWPPKANPGNGFFQDQAFFQTPALPEAIRLRFQISGTPALWVVPLENRHRLPFRLEGSSASGELF</sequence>
<organism evidence="2 3">
    <name type="scientific">Iodidimonas gelatinilytica</name>
    <dbReference type="NCBI Taxonomy" id="1236966"/>
    <lineage>
        <taxon>Bacteria</taxon>
        <taxon>Pseudomonadati</taxon>
        <taxon>Pseudomonadota</taxon>
        <taxon>Alphaproteobacteria</taxon>
        <taxon>Iodidimonadales</taxon>
        <taxon>Iodidimonadaceae</taxon>
        <taxon>Iodidimonas</taxon>
    </lineage>
</organism>
<name>A0A5A7MVU7_9PROT</name>
<reference evidence="2 3" key="1">
    <citation type="submission" date="2019-09" db="EMBL/GenBank/DDBJ databases">
        <title>NBRP : Genome information of microbial organism related human and environment.</title>
        <authorList>
            <person name="Hattori M."/>
            <person name="Oshima K."/>
            <person name="Inaba H."/>
            <person name="Suda W."/>
            <person name="Sakamoto M."/>
            <person name="Iino T."/>
            <person name="Kitahara M."/>
            <person name="Oshida Y."/>
            <person name="Iida T."/>
            <person name="Kudo T."/>
            <person name="Itoh T."/>
            <person name="Ohkuma M."/>
        </authorList>
    </citation>
    <scope>NUCLEOTIDE SEQUENCE [LARGE SCALE GENOMIC DNA]</scope>
    <source>
        <strain evidence="2 3">Hi-2</strain>
    </source>
</reference>
<evidence type="ECO:0000313" key="3">
    <source>
        <dbReference type="Proteomes" id="UP000322084"/>
    </source>
</evidence>
<comment type="caution">
    <text evidence="2">The sequence shown here is derived from an EMBL/GenBank/DDBJ whole genome shotgun (WGS) entry which is preliminary data.</text>
</comment>
<dbReference type="RefSeq" id="WP_210431906.1">
    <property type="nucleotide sequence ID" value="NZ_BKCL01000011.1"/>
</dbReference>
<evidence type="ECO:0000313" key="2">
    <source>
        <dbReference type="EMBL" id="GEQ98975.1"/>
    </source>
</evidence>
<keyword evidence="1" id="KW-0812">Transmembrane</keyword>
<proteinExistence type="predicted"/>
<keyword evidence="1" id="KW-1133">Transmembrane helix</keyword>
<dbReference type="NCBIfam" id="TIGR02532">
    <property type="entry name" value="IV_pilin_GFxxxE"/>
    <property type="match status" value="1"/>
</dbReference>
<protein>
    <submittedName>
        <fullName evidence="2">Uncharacterized protein</fullName>
    </submittedName>
</protein>